<dbReference type="Proteomes" id="UP000568839">
    <property type="component" value="Unassembled WGS sequence"/>
</dbReference>
<evidence type="ECO:0000313" key="2">
    <source>
        <dbReference type="EMBL" id="MBB6448682.1"/>
    </source>
</evidence>
<feature type="transmembrane region" description="Helical" evidence="1">
    <location>
        <begin position="7"/>
        <end position="27"/>
    </location>
</feature>
<keyword evidence="1" id="KW-0472">Membrane</keyword>
<reference evidence="2 3" key="1">
    <citation type="submission" date="2020-08" db="EMBL/GenBank/DDBJ databases">
        <title>Genomic Encyclopedia of Type Strains, Phase IV (KMG-IV): sequencing the most valuable type-strain genomes for metagenomic binning, comparative biology and taxonomic classification.</title>
        <authorList>
            <person name="Goeker M."/>
        </authorList>
    </citation>
    <scope>NUCLEOTIDE SEQUENCE [LARGE SCALE GENOMIC DNA]</scope>
    <source>
        <strain evidence="2 3">DSM 21769</strain>
    </source>
</reference>
<proteinExistence type="predicted"/>
<protein>
    <submittedName>
        <fullName evidence="2">Uncharacterized protein</fullName>
    </submittedName>
</protein>
<comment type="caution">
    <text evidence="2">The sequence shown here is derived from an EMBL/GenBank/DDBJ whole genome shotgun (WGS) entry which is preliminary data.</text>
</comment>
<gene>
    <name evidence="2" type="ORF">HNR44_000631</name>
</gene>
<keyword evidence="1" id="KW-1133">Transmembrane helix</keyword>
<evidence type="ECO:0000256" key="1">
    <source>
        <dbReference type="SAM" id="Phobius"/>
    </source>
</evidence>
<sequence length="71" mass="8251">MFITQFVAYFLLFGAIPMLFQSLQVLLGDKKGEDWEYFKGTALLRGFGLSTIWSTIYYIVKKEIPSFNRSN</sequence>
<keyword evidence="1" id="KW-0812">Transmembrane</keyword>
<dbReference type="EMBL" id="JACHHJ010000001">
    <property type="protein sequence ID" value="MBB6448682.1"/>
    <property type="molecule type" value="Genomic_DNA"/>
</dbReference>
<keyword evidence="3" id="KW-1185">Reference proteome</keyword>
<feature type="transmembrane region" description="Helical" evidence="1">
    <location>
        <begin position="42"/>
        <end position="60"/>
    </location>
</feature>
<dbReference type="AlphaFoldDB" id="A0A841PX74"/>
<name>A0A841PX74_9BACL</name>
<accession>A0A841PX74</accession>
<organism evidence="2 3">
    <name type="scientific">Geomicrobium halophilum</name>
    <dbReference type="NCBI Taxonomy" id="549000"/>
    <lineage>
        <taxon>Bacteria</taxon>
        <taxon>Bacillati</taxon>
        <taxon>Bacillota</taxon>
        <taxon>Bacilli</taxon>
        <taxon>Bacillales</taxon>
        <taxon>Geomicrobium</taxon>
    </lineage>
</organism>
<evidence type="ECO:0000313" key="3">
    <source>
        <dbReference type="Proteomes" id="UP000568839"/>
    </source>
</evidence>